<evidence type="ECO:0000259" key="6">
    <source>
        <dbReference type="PROSITE" id="PS50110"/>
    </source>
</evidence>
<dbReference type="InterPro" id="IPR004358">
    <property type="entry name" value="Sig_transdc_His_kin-like_C"/>
</dbReference>
<evidence type="ECO:0000259" key="5">
    <source>
        <dbReference type="PROSITE" id="PS50109"/>
    </source>
</evidence>
<dbReference type="CDD" id="cd16922">
    <property type="entry name" value="HATPase_EvgS-ArcB-TorS-like"/>
    <property type="match status" value="1"/>
</dbReference>
<dbReference type="PANTHER" id="PTHR45339">
    <property type="entry name" value="HYBRID SIGNAL TRANSDUCTION HISTIDINE KINASE J"/>
    <property type="match status" value="1"/>
</dbReference>
<dbReference type="RefSeq" id="WP_149309189.1">
    <property type="nucleotide sequence ID" value="NZ_SRSD01000010.1"/>
</dbReference>
<evidence type="ECO:0000256" key="3">
    <source>
        <dbReference type="ARBA" id="ARBA00022553"/>
    </source>
</evidence>
<dbReference type="SUPFAM" id="SSF52172">
    <property type="entry name" value="CheY-like"/>
    <property type="match status" value="1"/>
</dbReference>
<dbReference type="InterPro" id="IPR036890">
    <property type="entry name" value="HATPase_C_sf"/>
</dbReference>
<evidence type="ECO:0000256" key="2">
    <source>
        <dbReference type="ARBA" id="ARBA00012438"/>
    </source>
</evidence>
<dbReference type="Proteomes" id="UP000324298">
    <property type="component" value="Unassembled WGS sequence"/>
</dbReference>
<dbReference type="InterPro" id="IPR003594">
    <property type="entry name" value="HATPase_dom"/>
</dbReference>
<sequence>MTSSAEQLDRRPPHILVVDDEEDILRLITFGLEQSGFRVSTAEHAAGARRLLQDDQFDTIITDVMMPDEDGITFLGDIHRRRPDTPIIIMTGYAQFQVAVNAIKNGAFDFISKPFDLLYLQNVVAKAVNYSKLLRMEKNCRAELEEAVAARTGELKNALTELEKTRTALLGAANEKSEFMATITHEMRTPMNGVIGALDLLADTDTSGVQKEYLEMARQSAEKMMELVDQVLSFRNGASRTAAIRRVFLDLPSTVERLAREHRDRFAEKKLSFDVRIAPDIPRRIACDGEQLYRLLGILLENALKFTDAGWVRLEVAAGSPEDSSVCFTVRDSGSGIPDDMLERIFEPFVQVDSSLTRRFGGVGLGLSIARHIADLLDGRLWAESRPGAGCSFHFQVKADTTLH</sequence>
<dbReference type="Pfam" id="PF00512">
    <property type="entry name" value="HisKA"/>
    <property type="match status" value="1"/>
</dbReference>
<dbReference type="InterPro" id="IPR003661">
    <property type="entry name" value="HisK_dim/P_dom"/>
</dbReference>
<evidence type="ECO:0000313" key="7">
    <source>
        <dbReference type="EMBL" id="KAA0888816.1"/>
    </source>
</evidence>
<gene>
    <name evidence="7" type="ORF">ET418_15670</name>
</gene>
<dbReference type="Gene3D" id="3.30.565.10">
    <property type="entry name" value="Histidine kinase-like ATPase, C-terminal domain"/>
    <property type="match status" value="1"/>
</dbReference>
<feature type="modified residue" description="4-aspartylphosphate" evidence="4">
    <location>
        <position position="63"/>
    </location>
</feature>
<reference evidence="7 8" key="1">
    <citation type="submission" date="2019-04" db="EMBL/GenBank/DDBJ databases">
        <title>Geobacter ruber sp. nov., ferric-reducing bacteria isolated from paddy soil.</title>
        <authorList>
            <person name="Xu Z."/>
            <person name="Masuda Y."/>
            <person name="Itoh H."/>
            <person name="Senoo K."/>
        </authorList>
    </citation>
    <scope>NUCLEOTIDE SEQUENCE [LARGE SCALE GENOMIC DNA]</scope>
    <source>
        <strain evidence="7 8">Red88</strain>
    </source>
</reference>
<keyword evidence="8" id="KW-1185">Reference proteome</keyword>
<name>A0A5A9X6Z7_9BACT</name>
<dbReference type="PRINTS" id="PR00344">
    <property type="entry name" value="BCTRLSENSOR"/>
</dbReference>
<dbReference type="GO" id="GO:0000155">
    <property type="term" value="F:phosphorelay sensor kinase activity"/>
    <property type="evidence" value="ECO:0007669"/>
    <property type="project" value="InterPro"/>
</dbReference>
<keyword evidence="3 4" id="KW-0597">Phosphoprotein</keyword>
<dbReference type="Gene3D" id="1.10.287.130">
    <property type="match status" value="1"/>
</dbReference>
<dbReference type="Gene3D" id="3.40.50.2300">
    <property type="match status" value="1"/>
</dbReference>
<dbReference type="PANTHER" id="PTHR45339:SF3">
    <property type="entry name" value="HISTIDINE KINASE"/>
    <property type="match status" value="1"/>
</dbReference>
<dbReference type="InterPro" id="IPR011006">
    <property type="entry name" value="CheY-like_superfamily"/>
</dbReference>
<dbReference type="AlphaFoldDB" id="A0A5A9X6Z7"/>
<dbReference type="SMART" id="SM00387">
    <property type="entry name" value="HATPase_c"/>
    <property type="match status" value="1"/>
</dbReference>
<keyword evidence="7" id="KW-0418">Kinase</keyword>
<dbReference type="CDD" id="cd00082">
    <property type="entry name" value="HisKA"/>
    <property type="match status" value="1"/>
</dbReference>
<dbReference type="Pfam" id="PF02518">
    <property type="entry name" value="HATPase_c"/>
    <property type="match status" value="1"/>
</dbReference>
<dbReference type="EMBL" id="SRSD01000010">
    <property type="protein sequence ID" value="KAA0888816.1"/>
    <property type="molecule type" value="Genomic_DNA"/>
</dbReference>
<comment type="catalytic activity">
    <reaction evidence="1">
        <text>ATP + protein L-histidine = ADP + protein N-phospho-L-histidine.</text>
        <dbReference type="EC" id="2.7.13.3"/>
    </reaction>
</comment>
<dbReference type="SUPFAM" id="SSF55874">
    <property type="entry name" value="ATPase domain of HSP90 chaperone/DNA topoisomerase II/histidine kinase"/>
    <property type="match status" value="1"/>
</dbReference>
<dbReference type="Pfam" id="PF00072">
    <property type="entry name" value="Response_reg"/>
    <property type="match status" value="1"/>
</dbReference>
<protein>
    <recommendedName>
        <fullName evidence="2">histidine kinase</fullName>
        <ecNumber evidence="2">2.7.13.3</ecNumber>
    </recommendedName>
</protein>
<proteinExistence type="predicted"/>
<feature type="domain" description="Response regulatory" evidence="6">
    <location>
        <begin position="14"/>
        <end position="128"/>
    </location>
</feature>
<dbReference type="InterPro" id="IPR001789">
    <property type="entry name" value="Sig_transdc_resp-reg_receiver"/>
</dbReference>
<dbReference type="SUPFAM" id="SSF47384">
    <property type="entry name" value="Homodimeric domain of signal transducing histidine kinase"/>
    <property type="match status" value="1"/>
</dbReference>
<feature type="domain" description="Histidine kinase" evidence="5">
    <location>
        <begin position="182"/>
        <end position="401"/>
    </location>
</feature>
<accession>A0A5A9X6Z7</accession>
<evidence type="ECO:0000313" key="8">
    <source>
        <dbReference type="Proteomes" id="UP000324298"/>
    </source>
</evidence>
<dbReference type="InterPro" id="IPR036097">
    <property type="entry name" value="HisK_dim/P_sf"/>
</dbReference>
<comment type="caution">
    <text evidence="7">The sequence shown here is derived from an EMBL/GenBank/DDBJ whole genome shotgun (WGS) entry which is preliminary data.</text>
</comment>
<evidence type="ECO:0000256" key="1">
    <source>
        <dbReference type="ARBA" id="ARBA00000085"/>
    </source>
</evidence>
<keyword evidence="7" id="KW-0808">Transferase</keyword>
<dbReference type="SMART" id="SM00388">
    <property type="entry name" value="HisKA"/>
    <property type="match status" value="1"/>
</dbReference>
<dbReference type="OrthoDB" id="9787818at2"/>
<dbReference type="EC" id="2.7.13.3" evidence="2"/>
<dbReference type="InterPro" id="IPR005467">
    <property type="entry name" value="His_kinase_dom"/>
</dbReference>
<dbReference type="PROSITE" id="PS50109">
    <property type="entry name" value="HIS_KIN"/>
    <property type="match status" value="1"/>
</dbReference>
<organism evidence="7 8">
    <name type="scientific">Oryzomonas rubra</name>
    <dbReference type="NCBI Taxonomy" id="2509454"/>
    <lineage>
        <taxon>Bacteria</taxon>
        <taxon>Pseudomonadati</taxon>
        <taxon>Thermodesulfobacteriota</taxon>
        <taxon>Desulfuromonadia</taxon>
        <taxon>Geobacterales</taxon>
        <taxon>Geobacteraceae</taxon>
        <taxon>Oryzomonas</taxon>
    </lineage>
</organism>
<dbReference type="SMART" id="SM00448">
    <property type="entry name" value="REC"/>
    <property type="match status" value="1"/>
</dbReference>
<evidence type="ECO:0000256" key="4">
    <source>
        <dbReference type="PROSITE-ProRule" id="PRU00169"/>
    </source>
</evidence>
<dbReference type="PROSITE" id="PS50110">
    <property type="entry name" value="RESPONSE_REGULATORY"/>
    <property type="match status" value="1"/>
</dbReference>